<accession>A0ABQ7XU37</accession>
<keyword evidence="2" id="KW-1185">Reference proteome</keyword>
<dbReference type="InterPro" id="IPR007877">
    <property type="entry name" value="DUF707"/>
</dbReference>
<dbReference type="Proteomes" id="UP000824890">
    <property type="component" value="Unassembled WGS sequence"/>
</dbReference>
<name>A0ABQ7XU37_BRANA</name>
<evidence type="ECO:0000313" key="1">
    <source>
        <dbReference type="EMBL" id="KAH0858553.1"/>
    </source>
</evidence>
<gene>
    <name evidence="1" type="ORF">HID58_086814</name>
</gene>
<dbReference type="EMBL" id="JAGKQM010000019">
    <property type="protein sequence ID" value="KAH0858553.1"/>
    <property type="molecule type" value="Genomic_DNA"/>
</dbReference>
<reference evidence="1 2" key="1">
    <citation type="submission" date="2021-05" db="EMBL/GenBank/DDBJ databases">
        <title>Genome Assembly of Synthetic Allotetraploid Brassica napus Reveals Homoeologous Exchanges between Subgenomes.</title>
        <authorList>
            <person name="Davis J.T."/>
        </authorList>
    </citation>
    <scope>NUCLEOTIDE SEQUENCE [LARGE SCALE GENOMIC DNA]</scope>
    <source>
        <strain evidence="2">cv. Da-Ae</strain>
        <tissue evidence="1">Seedling</tissue>
    </source>
</reference>
<protein>
    <submittedName>
        <fullName evidence="1">Uncharacterized protein</fullName>
    </submittedName>
</protein>
<evidence type="ECO:0000313" key="2">
    <source>
        <dbReference type="Proteomes" id="UP000824890"/>
    </source>
</evidence>
<proteinExistence type="predicted"/>
<organism evidence="1 2">
    <name type="scientific">Brassica napus</name>
    <name type="common">Rape</name>
    <dbReference type="NCBI Taxonomy" id="3708"/>
    <lineage>
        <taxon>Eukaryota</taxon>
        <taxon>Viridiplantae</taxon>
        <taxon>Streptophyta</taxon>
        <taxon>Embryophyta</taxon>
        <taxon>Tracheophyta</taxon>
        <taxon>Spermatophyta</taxon>
        <taxon>Magnoliopsida</taxon>
        <taxon>eudicotyledons</taxon>
        <taxon>Gunneridae</taxon>
        <taxon>Pentapetalae</taxon>
        <taxon>rosids</taxon>
        <taxon>malvids</taxon>
        <taxon>Brassicales</taxon>
        <taxon>Brassicaceae</taxon>
        <taxon>Brassiceae</taxon>
        <taxon>Brassica</taxon>
    </lineage>
</organism>
<comment type="caution">
    <text evidence="1">The sequence shown here is derived from an EMBL/GenBank/DDBJ whole genome shotgun (WGS) entry which is preliminary data.</text>
</comment>
<sequence>MLWNRCLLAIPVGLKQKDNVDALVQKFLPENFTEVS</sequence>
<dbReference type="Pfam" id="PF05212">
    <property type="entry name" value="DUF707"/>
    <property type="match status" value="1"/>
</dbReference>